<dbReference type="GO" id="GO:0016853">
    <property type="term" value="F:isomerase activity"/>
    <property type="evidence" value="ECO:0007669"/>
    <property type="project" value="UniProtKB-KW"/>
</dbReference>
<feature type="domain" description="Thioredoxin" evidence="1">
    <location>
        <begin position="10"/>
        <end position="176"/>
    </location>
</feature>
<evidence type="ECO:0000259" key="1">
    <source>
        <dbReference type="PROSITE" id="PS51352"/>
    </source>
</evidence>
<name>A0A1N6WV77_9FLAO</name>
<dbReference type="CDD" id="cd02947">
    <property type="entry name" value="TRX_family"/>
    <property type="match status" value="1"/>
</dbReference>
<organism evidence="2 3">
    <name type="scientific">Maribacter ulvicola</name>
    <dbReference type="NCBI Taxonomy" id="228959"/>
    <lineage>
        <taxon>Bacteria</taxon>
        <taxon>Pseudomonadati</taxon>
        <taxon>Bacteroidota</taxon>
        <taxon>Flavobacteriia</taxon>
        <taxon>Flavobacteriales</taxon>
        <taxon>Flavobacteriaceae</taxon>
        <taxon>Maribacter</taxon>
    </lineage>
</organism>
<dbReference type="STRING" id="228959.SAMN05421797_104236"/>
<dbReference type="Gene3D" id="3.40.30.10">
    <property type="entry name" value="Glutaredoxin"/>
    <property type="match status" value="1"/>
</dbReference>
<dbReference type="PROSITE" id="PS51352">
    <property type="entry name" value="THIOREDOXIN_2"/>
    <property type="match status" value="1"/>
</dbReference>
<dbReference type="Proteomes" id="UP000186953">
    <property type="component" value="Unassembled WGS sequence"/>
</dbReference>
<proteinExistence type="predicted"/>
<protein>
    <submittedName>
        <fullName evidence="2">Thiol-disulfide isomerase or thioredoxin</fullName>
    </submittedName>
</protein>
<evidence type="ECO:0000313" key="3">
    <source>
        <dbReference type="Proteomes" id="UP000186953"/>
    </source>
</evidence>
<sequence length="187" mass="21825">MKFPVIIIILFLNYTVSTFSQNPNQEVTLENQQPFLLGEVTVDALSTNTYQSWYEQNFVNYEVDQNQIDVFKGKIASYKILIFMATWCADSKREVPRFLKILKSAGFPLENLKIVALDKRKVSYKKSPQGEEWGLNIRRVPTFIFYKNGKELNRIIETPVTTLEEDILKIISQHEYVPNYTSSLHFD</sequence>
<dbReference type="Pfam" id="PF14595">
    <property type="entry name" value="Thioredoxin_9"/>
    <property type="match status" value="1"/>
</dbReference>
<dbReference type="EMBL" id="FTMA01000004">
    <property type="protein sequence ID" value="SIQ94009.1"/>
    <property type="molecule type" value="Genomic_DNA"/>
</dbReference>
<accession>A0A1N6WV77</accession>
<reference evidence="3" key="1">
    <citation type="submission" date="2017-01" db="EMBL/GenBank/DDBJ databases">
        <authorList>
            <person name="Varghese N."/>
            <person name="Submissions S."/>
        </authorList>
    </citation>
    <scope>NUCLEOTIDE SEQUENCE [LARGE SCALE GENOMIC DNA]</scope>
    <source>
        <strain evidence="3">DSM 15366</strain>
    </source>
</reference>
<dbReference type="InterPro" id="IPR036249">
    <property type="entry name" value="Thioredoxin-like_sf"/>
</dbReference>
<keyword evidence="3" id="KW-1185">Reference proteome</keyword>
<dbReference type="RefSeq" id="WP_076548886.1">
    <property type="nucleotide sequence ID" value="NZ_FTMA01000004.1"/>
</dbReference>
<evidence type="ECO:0000313" key="2">
    <source>
        <dbReference type="EMBL" id="SIQ94009.1"/>
    </source>
</evidence>
<dbReference type="OrthoDB" id="6398367at2"/>
<dbReference type="InterPro" id="IPR013766">
    <property type="entry name" value="Thioredoxin_domain"/>
</dbReference>
<dbReference type="AlphaFoldDB" id="A0A1N6WV77"/>
<gene>
    <name evidence="2" type="ORF">SAMN05421797_104236</name>
</gene>
<keyword evidence="2" id="KW-0413">Isomerase</keyword>
<dbReference type="SUPFAM" id="SSF52833">
    <property type="entry name" value="Thioredoxin-like"/>
    <property type="match status" value="1"/>
</dbReference>